<feature type="transmembrane region" description="Helical" evidence="1">
    <location>
        <begin position="133"/>
        <end position="154"/>
    </location>
</feature>
<keyword evidence="1" id="KW-0812">Transmembrane</keyword>
<feature type="chain" id="PRO_5038621438" evidence="2">
    <location>
        <begin position="19"/>
        <end position="393"/>
    </location>
</feature>
<dbReference type="AlphaFoldDB" id="A0A6M0P5R9"/>
<dbReference type="InterPro" id="IPR014194">
    <property type="entry name" value="Spore_III_AE"/>
</dbReference>
<evidence type="ECO:0000256" key="1">
    <source>
        <dbReference type="SAM" id="Phobius"/>
    </source>
</evidence>
<evidence type="ECO:0000256" key="2">
    <source>
        <dbReference type="SAM" id="SignalP"/>
    </source>
</evidence>
<dbReference type="OrthoDB" id="2373222at2"/>
<accession>A0A6M0P5R9</accession>
<feature type="signal peptide" evidence="2">
    <location>
        <begin position="1"/>
        <end position="18"/>
    </location>
</feature>
<dbReference type="Proteomes" id="UP000476934">
    <property type="component" value="Unassembled WGS sequence"/>
</dbReference>
<feature type="transmembrane region" description="Helical" evidence="1">
    <location>
        <begin position="205"/>
        <end position="226"/>
    </location>
</feature>
<protein>
    <submittedName>
        <fullName evidence="3">Stage III sporulation protein AE</fullName>
    </submittedName>
</protein>
<sequence length="393" mass="42839">MQILIVILIVFFSKQAIAYGATDESSSQEAIPEKLVNQQLNQLDLSDLKKYWNEINSEYGGFLPESQKGSLIDFIKGEKHFSLQAWFKSLLTFIFQELLINGKLLGSLIILTVLSVLLETLHHSFQQGMISKIAYAVIFMVLVIIALNSFHVALDYAKHAIETMNGFMIALMPLILALLSTTGSVTSATFFHPVVVFLSNTSVMFIQYIVLPLLLLSTLLSIVSTLSEQYKATQLAKLLRNISIGGLGIFMAIFLGVLSVQGTATAITDGLAIRTAKFVTGNFIPVIGRMLTDATDTVISASVLLKNTVGIAGVAMILLIAVFPAIKIFVMSFMFKLAAAIMQPLGSGPVIACLDTISKNMLYVFAALAIVTIMFFLTITIIITAGNITMMMR</sequence>
<keyword evidence="4" id="KW-1185">Reference proteome</keyword>
<evidence type="ECO:0000313" key="3">
    <source>
        <dbReference type="EMBL" id="NEY20072.1"/>
    </source>
</evidence>
<keyword evidence="1" id="KW-1133">Transmembrane helix</keyword>
<dbReference type="RefSeq" id="WP_052137819.1">
    <property type="nucleotide sequence ID" value="NZ_JAAIWK010000012.1"/>
</dbReference>
<name>A0A6M0P5R9_9BACI</name>
<keyword evidence="2" id="KW-0732">Signal</keyword>
<dbReference type="EMBL" id="JAAIWK010000012">
    <property type="protein sequence ID" value="NEY20072.1"/>
    <property type="molecule type" value="Genomic_DNA"/>
</dbReference>
<gene>
    <name evidence="3" type="primary">spoIIIAE</name>
    <name evidence="3" type="ORF">G4D61_08840</name>
</gene>
<feature type="transmembrane region" description="Helical" evidence="1">
    <location>
        <begin position="309"/>
        <end position="330"/>
    </location>
</feature>
<feature type="transmembrane region" description="Helical" evidence="1">
    <location>
        <begin position="363"/>
        <end position="388"/>
    </location>
</feature>
<dbReference type="NCBIfam" id="TIGR02829">
    <property type="entry name" value="spore_III_AE"/>
    <property type="match status" value="1"/>
</dbReference>
<proteinExistence type="predicted"/>
<dbReference type="Pfam" id="PF09546">
    <property type="entry name" value="Spore_III_AE"/>
    <property type="match status" value="1"/>
</dbReference>
<feature type="transmembrane region" description="Helical" evidence="1">
    <location>
        <begin position="166"/>
        <end position="185"/>
    </location>
</feature>
<reference evidence="3 4" key="1">
    <citation type="submission" date="2020-03" db="EMBL/GenBank/DDBJ databases">
        <title>Bacillus aquiflavi sp. nov., isolated from yellow water of strong flavor Chinese baijiu in Yibin region of China.</title>
        <authorList>
            <person name="Xie J."/>
        </authorList>
    </citation>
    <scope>NUCLEOTIDE SEQUENCE [LARGE SCALE GENOMIC DNA]</scope>
    <source>
        <strain evidence="3 4">Gsoil 114</strain>
    </source>
</reference>
<organism evidence="3 4">
    <name type="scientific">Heyndrickxia ginsengihumi</name>
    <dbReference type="NCBI Taxonomy" id="363870"/>
    <lineage>
        <taxon>Bacteria</taxon>
        <taxon>Bacillati</taxon>
        <taxon>Bacillota</taxon>
        <taxon>Bacilli</taxon>
        <taxon>Bacillales</taxon>
        <taxon>Bacillaceae</taxon>
        <taxon>Heyndrickxia</taxon>
    </lineage>
</organism>
<feature type="transmembrane region" description="Helical" evidence="1">
    <location>
        <begin position="238"/>
        <end position="260"/>
    </location>
</feature>
<comment type="caution">
    <text evidence="3">The sequence shown here is derived from an EMBL/GenBank/DDBJ whole genome shotgun (WGS) entry which is preliminary data.</text>
</comment>
<evidence type="ECO:0000313" key="4">
    <source>
        <dbReference type="Proteomes" id="UP000476934"/>
    </source>
</evidence>
<keyword evidence="1" id="KW-0472">Membrane</keyword>